<organism evidence="2 3">
    <name type="scientific">Liparis tanakae</name>
    <name type="common">Tanaka's snailfish</name>
    <dbReference type="NCBI Taxonomy" id="230148"/>
    <lineage>
        <taxon>Eukaryota</taxon>
        <taxon>Metazoa</taxon>
        <taxon>Chordata</taxon>
        <taxon>Craniata</taxon>
        <taxon>Vertebrata</taxon>
        <taxon>Euteleostomi</taxon>
        <taxon>Actinopterygii</taxon>
        <taxon>Neopterygii</taxon>
        <taxon>Teleostei</taxon>
        <taxon>Neoteleostei</taxon>
        <taxon>Acanthomorphata</taxon>
        <taxon>Eupercaria</taxon>
        <taxon>Perciformes</taxon>
        <taxon>Cottioidei</taxon>
        <taxon>Cottales</taxon>
        <taxon>Liparidae</taxon>
        <taxon>Liparis</taxon>
    </lineage>
</organism>
<comment type="caution">
    <text evidence="2">The sequence shown here is derived from an EMBL/GenBank/DDBJ whole genome shotgun (WGS) entry which is preliminary data.</text>
</comment>
<keyword evidence="3" id="KW-1185">Reference proteome</keyword>
<dbReference type="Proteomes" id="UP000314294">
    <property type="component" value="Unassembled WGS sequence"/>
</dbReference>
<dbReference type="AlphaFoldDB" id="A0A4Z2FNB9"/>
<protein>
    <submittedName>
        <fullName evidence="2">Uncharacterized protein</fullName>
    </submittedName>
</protein>
<accession>A0A4Z2FNB9</accession>
<sequence>MSVTDSFRGFPAEHPQHPRSSNGMHHRVPHTTDCFNQDAIELLTLGSSRLREEVMQGRKQKATAKMTVLW</sequence>
<evidence type="ECO:0000256" key="1">
    <source>
        <dbReference type="SAM" id="MobiDB-lite"/>
    </source>
</evidence>
<dbReference type="OrthoDB" id="10646143at2759"/>
<feature type="region of interest" description="Disordered" evidence="1">
    <location>
        <begin position="1"/>
        <end position="31"/>
    </location>
</feature>
<dbReference type="EMBL" id="SRLO01001016">
    <property type="protein sequence ID" value="TNN42737.1"/>
    <property type="molecule type" value="Genomic_DNA"/>
</dbReference>
<proteinExistence type="predicted"/>
<name>A0A4Z2FNB9_9TELE</name>
<reference evidence="2 3" key="1">
    <citation type="submission" date="2019-03" db="EMBL/GenBank/DDBJ databases">
        <title>First draft genome of Liparis tanakae, snailfish: a comprehensive survey of snailfish specific genes.</title>
        <authorList>
            <person name="Kim W."/>
            <person name="Song I."/>
            <person name="Jeong J.-H."/>
            <person name="Kim D."/>
            <person name="Kim S."/>
            <person name="Ryu S."/>
            <person name="Song J.Y."/>
            <person name="Lee S.K."/>
        </authorList>
    </citation>
    <scope>NUCLEOTIDE SEQUENCE [LARGE SCALE GENOMIC DNA]</scope>
    <source>
        <tissue evidence="2">Muscle</tissue>
    </source>
</reference>
<gene>
    <name evidence="2" type="ORF">EYF80_047063</name>
</gene>
<evidence type="ECO:0000313" key="2">
    <source>
        <dbReference type="EMBL" id="TNN42737.1"/>
    </source>
</evidence>
<evidence type="ECO:0000313" key="3">
    <source>
        <dbReference type="Proteomes" id="UP000314294"/>
    </source>
</evidence>